<dbReference type="Gene3D" id="3.40.50.150">
    <property type="entry name" value="Vaccinia Virus protein VP39"/>
    <property type="match status" value="1"/>
</dbReference>
<dbReference type="GO" id="GO:0008171">
    <property type="term" value="F:O-methyltransferase activity"/>
    <property type="evidence" value="ECO:0007669"/>
    <property type="project" value="InterPro"/>
</dbReference>
<accession>A0A9P4YDM4</accession>
<dbReference type="Gene3D" id="1.10.10.10">
    <property type="entry name" value="Winged helix-like DNA-binding domain superfamily/Winged helix DNA-binding domain"/>
    <property type="match status" value="1"/>
</dbReference>
<evidence type="ECO:0000256" key="3">
    <source>
        <dbReference type="ARBA" id="ARBA00022691"/>
    </source>
</evidence>
<evidence type="ECO:0000256" key="1">
    <source>
        <dbReference type="ARBA" id="ARBA00022603"/>
    </source>
</evidence>
<dbReference type="GeneID" id="63837534"/>
<dbReference type="RefSeq" id="XP_040782379.1">
    <property type="nucleotide sequence ID" value="XM_040920405.1"/>
</dbReference>
<dbReference type="InterPro" id="IPR001077">
    <property type="entry name" value="COMT_C"/>
</dbReference>
<dbReference type="InterPro" id="IPR012967">
    <property type="entry name" value="COMT_dimerisation"/>
</dbReference>
<evidence type="ECO:0000256" key="4">
    <source>
        <dbReference type="PIRSR" id="PIRSR005739-1"/>
    </source>
</evidence>
<dbReference type="SUPFAM" id="SSF46785">
    <property type="entry name" value="Winged helix' DNA-binding domain"/>
    <property type="match status" value="1"/>
</dbReference>
<keyword evidence="1" id="KW-0489">Methyltransferase</keyword>
<dbReference type="EMBL" id="MU032344">
    <property type="protein sequence ID" value="KAF3771418.1"/>
    <property type="molecule type" value="Genomic_DNA"/>
</dbReference>
<name>A0A9P4YDM4_CRYP1</name>
<evidence type="ECO:0000313" key="7">
    <source>
        <dbReference type="EMBL" id="KAF3771418.1"/>
    </source>
</evidence>
<dbReference type="GO" id="GO:0032259">
    <property type="term" value="P:methylation"/>
    <property type="evidence" value="ECO:0007669"/>
    <property type="project" value="UniProtKB-KW"/>
</dbReference>
<feature type="active site" description="Proton acceptor" evidence="4">
    <location>
        <position position="292"/>
    </location>
</feature>
<dbReference type="Pfam" id="PF00891">
    <property type="entry name" value="Methyltransf_2"/>
    <property type="match status" value="1"/>
</dbReference>
<comment type="caution">
    <text evidence="7">The sequence shown here is derived from an EMBL/GenBank/DDBJ whole genome shotgun (WGS) entry which is preliminary data.</text>
</comment>
<dbReference type="GO" id="GO:0046983">
    <property type="term" value="F:protein dimerization activity"/>
    <property type="evidence" value="ECO:0007669"/>
    <property type="project" value="InterPro"/>
</dbReference>
<evidence type="ECO:0008006" key="9">
    <source>
        <dbReference type="Google" id="ProtNLM"/>
    </source>
</evidence>
<feature type="domain" description="O-methyltransferase C-terminal" evidence="5">
    <location>
        <begin position="212"/>
        <end position="365"/>
    </location>
</feature>
<evidence type="ECO:0000259" key="6">
    <source>
        <dbReference type="Pfam" id="PF08100"/>
    </source>
</evidence>
<gene>
    <name evidence="7" type="ORF">M406DRAFT_32919</name>
</gene>
<dbReference type="PANTHER" id="PTHR43712">
    <property type="entry name" value="PUTATIVE (AFU_ORTHOLOGUE AFUA_4G14580)-RELATED"/>
    <property type="match status" value="1"/>
</dbReference>
<sequence>MRPYLTESLHSNEELPDKEIMVQAARSVDLLHRVQLLLDSPTSVLADHFLGYIRSQCLLGAVQRRVPDALDASPLPLEELARATHSRSDRLSQILRILCSAGIFNFDDSTGLYSNSPASSLLLTAHWTQWHNWVTLYNAQLYDIARGIPASLGRDSERWAAQINYDTDEDMFSCFRRQGWVPQLRRTLGGGAAAQMPGILEDYPWEEVANGLIIDIGGGSGSLIAGLARKYPTLQGGIYDLPYIIDHARPFSRDDGPFSDVKDQFDDSNLIAGDFFKSIPPCAVYTMKWCLHDWKEPQAVVILKKVWESIVLEPKSRLVVLEFILSNDHSSRLSQYGDINMMMTANGQERTEEQWRALAELAGFRIEKIWDFRRSWVKALDFRPILDKDC</sequence>
<feature type="domain" description="O-methyltransferase dimerisation" evidence="6">
    <location>
        <begin position="47"/>
        <end position="124"/>
    </location>
</feature>
<protein>
    <recommendedName>
        <fullName evidence="9">O-methyltransferase domain-containing protein</fullName>
    </recommendedName>
</protein>
<keyword evidence="8" id="KW-1185">Reference proteome</keyword>
<dbReference type="InterPro" id="IPR036390">
    <property type="entry name" value="WH_DNA-bd_sf"/>
</dbReference>
<dbReference type="AlphaFoldDB" id="A0A9P4YDM4"/>
<dbReference type="SUPFAM" id="SSF53335">
    <property type="entry name" value="S-adenosyl-L-methionine-dependent methyltransferases"/>
    <property type="match status" value="1"/>
</dbReference>
<dbReference type="InterPro" id="IPR029063">
    <property type="entry name" value="SAM-dependent_MTases_sf"/>
</dbReference>
<organism evidence="7 8">
    <name type="scientific">Cryphonectria parasitica (strain ATCC 38755 / EP155)</name>
    <dbReference type="NCBI Taxonomy" id="660469"/>
    <lineage>
        <taxon>Eukaryota</taxon>
        <taxon>Fungi</taxon>
        <taxon>Dikarya</taxon>
        <taxon>Ascomycota</taxon>
        <taxon>Pezizomycotina</taxon>
        <taxon>Sordariomycetes</taxon>
        <taxon>Sordariomycetidae</taxon>
        <taxon>Diaporthales</taxon>
        <taxon>Cryphonectriaceae</taxon>
        <taxon>Cryphonectria-Endothia species complex</taxon>
        <taxon>Cryphonectria</taxon>
    </lineage>
</organism>
<dbReference type="Pfam" id="PF08100">
    <property type="entry name" value="Dimerisation"/>
    <property type="match status" value="1"/>
</dbReference>
<proteinExistence type="predicted"/>
<dbReference type="InterPro" id="IPR036388">
    <property type="entry name" value="WH-like_DNA-bd_sf"/>
</dbReference>
<keyword evidence="2" id="KW-0808">Transferase</keyword>
<keyword evidence="3" id="KW-0949">S-adenosyl-L-methionine</keyword>
<evidence type="ECO:0000313" key="8">
    <source>
        <dbReference type="Proteomes" id="UP000803844"/>
    </source>
</evidence>
<dbReference type="InterPro" id="IPR016461">
    <property type="entry name" value="COMT-like"/>
</dbReference>
<dbReference type="Proteomes" id="UP000803844">
    <property type="component" value="Unassembled WGS sequence"/>
</dbReference>
<dbReference type="PANTHER" id="PTHR43712:SF2">
    <property type="entry name" value="O-METHYLTRANSFERASE CICE"/>
    <property type="match status" value="1"/>
</dbReference>
<evidence type="ECO:0000256" key="2">
    <source>
        <dbReference type="ARBA" id="ARBA00022679"/>
    </source>
</evidence>
<reference evidence="7" key="1">
    <citation type="journal article" date="2020" name="Phytopathology">
        <title>Genome sequence of the chestnut blight fungus Cryphonectria parasitica EP155: A fundamental resource for an archetypical invasive plant pathogen.</title>
        <authorList>
            <person name="Crouch J.A."/>
            <person name="Dawe A."/>
            <person name="Aerts A."/>
            <person name="Barry K."/>
            <person name="Churchill A.C.L."/>
            <person name="Grimwood J."/>
            <person name="Hillman B."/>
            <person name="Milgroom M.G."/>
            <person name="Pangilinan J."/>
            <person name="Smith M."/>
            <person name="Salamov A."/>
            <person name="Schmutz J."/>
            <person name="Yadav J."/>
            <person name="Grigoriev I.V."/>
            <person name="Nuss D."/>
        </authorList>
    </citation>
    <scope>NUCLEOTIDE SEQUENCE</scope>
    <source>
        <strain evidence="7">EP155</strain>
    </source>
</reference>
<evidence type="ECO:0000259" key="5">
    <source>
        <dbReference type="Pfam" id="PF00891"/>
    </source>
</evidence>
<dbReference type="OrthoDB" id="1606438at2759"/>
<dbReference type="PROSITE" id="PS51683">
    <property type="entry name" value="SAM_OMT_II"/>
    <property type="match status" value="1"/>
</dbReference>
<dbReference type="PIRSF" id="PIRSF005739">
    <property type="entry name" value="O-mtase"/>
    <property type="match status" value="1"/>
</dbReference>